<dbReference type="Pfam" id="PF00440">
    <property type="entry name" value="TetR_N"/>
    <property type="match status" value="1"/>
</dbReference>
<evidence type="ECO:0000256" key="1">
    <source>
        <dbReference type="ARBA" id="ARBA00023015"/>
    </source>
</evidence>
<dbReference type="InterPro" id="IPR036271">
    <property type="entry name" value="Tet_transcr_reg_TetR-rel_C_sf"/>
</dbReference>
<dbReference type="PANTHER" id="PTHR47506">
    <property type="entry name" value="TRANSCRIPTIONAL REGULATORY PROTEIN"/>
    <property type="match status" value="1"/>
</dbReference>
<keyword evidence="2 4" id="KW-0238">DNA-binding</keyword>
<keyword evidence="7" id="KW-1185">Reference proteome</keyword>
<organism evidence="6 7">
    <name type="scientific">Hymenobacter algoricola</name>
    <dbReference type="NCBI Taxonomy" id="486267"/>
    <lineage>
        <taxon>Bacteria</taxon>
        <taxon>Pseudomonadati</taxon>
        <taxon>Bacteroidota</taxon>
        <taxon>Cytophagia</taxon>
        <taxon>Cytophagales</taxon>
        <taxon>Hymenobacteraceae</taxon>
        <taxon>Hymenobacter</taxon>
    </lineage>
</organism>
<dbReference type="InterPro" id="IPR009057">
    <property type="entry name" value="Homeodomain-like_sf"/>
</dbReference>
<comment type="caution">
    <text evidence="6">The sequence shown here is derived from an EMBL/GenBank/DDBJ whole genome shotgun (WGS) entry which is preliminary data.</text>
</comment>
<evidence type="ECO:0000256" key="4">
    <source>
        <dbReference type="PROSITE-ProRule" id="PRU00335"/>
    </source>
</evidence>
<dbReference type="SUPFAM" id="SSF48498">
    <property type="entry name" value="Tetracyclin repressor-like, C-terminal domain"/>
    <property type="match status" value="1"/>
</dbReference>
<keyword evidence="3" id="KW-0804">Transcription</keyword>
<reference evidence="7" key="1">
    <citation type="journal article" date="2019" name="Int. J. Syst. Evol. Microbiol.">
        <title>The Global Catalogue of Microorganisms (GCM) 10K type strain sequencing project: providing services to taxonomists for standard genome sequencing and annotation.</title>
        <authorList>
            <consortium name="The Broad Institute Genomics Platform"/>
            <consortium name="The Broad Institute Genome Sequencing Center for Infectious Disease"/>
            <person name="Wu L."/>
            <person name="Ma J."/>
        </authorList>
    </citation>
    <scope>NUCLEOTIDE SEQUENCE [LARGE SCALE GENOMIC DNA]</scope>
    <source>
        <strain evidence="7">JCM 17214</strain>
    </source>
</reference>
<evidence type="ECO:0000313" key="7">
    <source>
        <dbReference type="Proteomes" id="UP001499909"/>
    </source>
</evidence>
<evidence type="ECO:0000259" key="5">
    <source>
        <dbReference type="PROSITE" id="PS50977"/>
    </source>
</evidence>
<name>A0ABP7N6K5_9BACT</name>
<dbReference type="PANTHER" id="PTHR47506:SF1">
    <property type="entry name" value="HTH-TYPE TRANSCRIPTIONAL REGULATOR YJDC"/>
    <property type="match status" value="1"/>
</dbReference>
<dbReference type="SUPFAM" id="SSF46689">
    <property type="entry name" value="Homeodomain-like"/>
    <property type="match status" value="1"/>
</dbReference>
<keyword evidence="1" id="KW-0805">Transcription regulation</keyword>
<dbReference type="InterPro" id="IPR001647">
    <property type="entry name" value="HTH_TetR"/>
</dbReference>
<feature type="DNA-binding region" description="H-T-H motif" evidence="4">
    <location>
        <begin position="26"/>
        <end position="45"/>
    </location>
</feature>
<accession>A0ABP7N6K5</accession>
<dbReference type="Gene3D" id="1.10.357.10">
    <property type="entry name" value="Tetracycline Repressor, domain 2"/>
    <property type="match status" value="1"/>
</dbReference>
<dbReference type="EMBL" id="BAABDH010000039">
    <property type="protein sequence ID" value="GAA3938178.1"/>
    <property type="molecule type" value="Genomic_DNA"/>
</dbReference>
<evidence type="ECO:0000256" key="2">
    <source>
        <dbReference type="ARBA" id="ARBA00023125"/>
    </source>
</evidence>
<evidence type="ECO:0000256" key="3">
    <source>
        <dbReference type="ARBA" id="ARBA00023163"/>
    </source>
</evidence>
<proteinExistence type="predicted"/>
<dbReference type="RefSeq" id="WP_345113671.1">
    <property type="nucleotide sequence ID" value="NZ_BAABDH010000039.1"/>
</dbReference>
<protein>
    <recommendedName>
        <fullName evidence="5">HTH tetR-type domain-containing protein</fullName>
    </recommendedName>
</protein>
<evidence type="ECO:0000313" key="6">
    <source>
        <dbReference type="EMBL" id="GAA3938178.1"/>
    </source>
</evidence>
<dbReference type="Gene3D" id="1.10.10.60">
    <property type="entry name" value="Homeodomain-like"/>
    <property type="match status" value="1"/>
</dbReference>
<dbReference type="PROSITE" id="PS50977">
    <property type="entry name" value="HTH_TETR_2"/>
    <property type="match status" value="1"/>
</dbReference>
<gene>
    <name evidence="6" type="ORF">GCM10022406_22790</name>
</gene>
<feature type="domain" description="HTH tetR-type" evidence="5">
    <location>
        <begin position="3"/>
        <end position="63"/>
    </location>
</feature>
<dbReference type="Proteomes" id="UP001499909">
    <property type="component" value="Unassembled WGS sequence"/>
</dbReference>
<sequence length="204" mass="23520">MNTTLHDTLLEEALRLFQTKGIADLSIEQIMSALDVSAPTFREMFRGKEDLVMQTMQHDIARQRREHTQLFEQVPTPVGRLLSLLEFGIRDLRKVKAPQYFSDLIQHHPQAWAMGLQHLDDYSYPQIQGLLNDGVVQKQFRGDINIALVSKIIIEMISLVLNEKIFPANRYDVAEVFRSVYLYYVRGLCTEEGIKAAAAYFSRM</sequence>